<keyword evidence="2" id="KW-0479">Metal-binding</keyword>
<evidence type="ECO:0000256" key="3">
    <source>
        <dbReference type="ARBA" id="ARBA00023004"/>
    </source>
</evidence>
<gene>
    <name evidence="5" type="ORF">METZ01_LOCUS294667</name>
</gene>
<dbReference type="InterPro" id="IPR051459">
    <property type="entry name" value="Cytochrome_c-type_DH"/>
</dbReference>
<feature type="domain" description="Cytochrome c" evidence="4">
    <location>
        <begin position="72"/>
        <end position="157"/>
    </location>
</feature>
<dbReference type="GO" id="GO:0009055">
    <property type="term" value="F:electron transfer activity"/>
    <property type="evidence" value="ECO:0007669"/>
    <property type="project" value="InterPro"/>
</dbReference>
<accession>A0A382LZ25</accession>
<organism evidence="5">
    <name type="scientific">marine metagenome</name>
    <dbReference type="NCBI Taxonomy" id="408172"/>
    <lineage>
        <taxon>unclassified sequences</taxon>
        <taxon>metagenomes</taxon>
        <taxon>ecological metagenomes</taxon>
    </lineage>
</organism>
<dbReference type="Gene3D" id="1.10.760.10">
    <property type="entry name" value="Cytochrome c-like domain"/>
    <property type="match status" value="2"/>
</dbReference>
<dbReference type="AlphaFoldDB" id="A0A382LZ25"/>
<dbReference type="Pfam" id="PF13442">
    <property type="entry name" value="Cytochrome_CBB3"/>
    <property type="match status" value="1"/>
</dbReference>
<evidence type="ECO:0000256" key="2">
    <source>
        <dbReference type="ARBA" id="ARBA00022723"/>
    </source>
</evidence>
<dbReference type="PROSITE" id="PS51007">
    <property type="entry name" value="CYTC"/>
    <property type="match status" value="2"/>
</dbReference>
<feature type="non-terminal residue" evidence="5">
    <location>
        <position position="1"/>
    </location>
</feature>
<dbReference type="InterPro" id="IPR009056">
    <property type="entry name" value="Cyt_c-like_dom"/>
</dbReference>
<dbReference type="GO" id="GO:0020037">
    <property type="term" value="F:heme binding"/>
    <property type="evidence" value="ECO:0007669"/>
    <property type="project" value="InterPro"/>
</dbReference>
<dbReference type="SUPFAM" id="SSF46626">
    <property type="entry name" value="Cytochrome c"/>
    <property type="match status" value="2"/>
</dbReference>
<dbReference type="InterPro" id="IPR036909">
    <property type="entry name" value="Cyt_c-like_dom_sf"/>
</dbReference>
<sequence>VKYQHPWLIRWLMGQEDNLYPNSYRWDKSRFSGKHMILTREEATVIADYMEKTYLDPRIKKSFVDMSTFTEMEASLGADIFREYSCLGCHQIKDEEGNNMGGPISVNLYDAGNRYTLDWWSRFAENHQDFTPHSGEYLADISLRKARHIIGYLMTLGVKDFKFYEPWNSKTFKKADAGRGAKVYKEYCVQCHGPQGKGDGPGAKGLDQKSAVHAELPLSDYPKDYLYNLIYFGGKSVGKSPNMPDWGMTLPPQGLADVIAYVRSTFKGE</sequence>
<dbReference type="PANTHER" id="PTHR35008:SF4">
    <property type="entry name" value="BLL4482 PROTEIN"/>
    <property type="match status" value="1"/>
</dbReference>
<dbReference type="PANTHER" id="PTHR35008">
    <property type="entry name" value="BLL4482 PROTEIN-RELATED"/>
    <property type="match status" value="1"/>
</dbReference>
<reference evidence="5" key="1">
    <citation type="submission" date="2018-05" db="EMBL/GenBank/DDBJ databases">
        <authorList>
            <person name="Lanie J.A."/>
            <person name="Ng W.-L."/>
            <person name="Kazmierczak K.M."/>
            <person name="Andrzejewski T.M."/>
            <person name="Davidsen T.M."/>
            <person name="Wayne K.J."/>
            <person name="Tettelin H."/>
            <person name="Glass J.I."/>
            <person name="Rusch D."/>
            <person name="Podicherti R."/>
            <person name="Tsui H.-C.T."/>
            <person name="Winkler M.E."/>
        </authorList>
    </citation>
    <scope>NUCLEOTIDE SEQUENCE</scope>
</reference>
<evidence type="ECO:0000313" key="5">
    <source>
        <dbReference type="EMBL" id="SVC41813.1"/>
    </source>
</evidence>
<name>A0A382LZ25_9ZZZZ</name>
<protein>
    <recommendedName>
        <fullName evidence="4">Cytochrome c domain-containing protein</fullName>
    </recommendedName>
</protein>
<keyword evidence="1" id="KW-0349">Heme</keyword>
<feature type="domain" description="Cytochrome c" evidence="4">
    <location>
        <begin position="175"/>
        <end position="266"/>
    </location>
</feature>
<evidence type="ECO:0000259" key="4">
    <source>
        <dbReference type="PROSITE" id="PS51007"/>
    </source>
</evidence>
<dbReference type="EMBL" id="UINC01090139">
    <property type="protein sequence ID" value="SVC41813.1"/>
    <property type="molecule type" value="Genomic_DNA"/>
</dbReference>
<evidence type="ECO:0000256" key="1">
    <source>
        <dbReference type="ARBA" id="ARBA00022617"/>
    </source>
</evidence>
<dbReference type="GO" id="GO:0046872">
    <property type="term" value="F:metal ion binding"/>
    <property type="evidence" value="ECO:0007669"/>
    <property type="project" value="UniProtKB-KW"/>
</dbReference>
<keyword evidence="3" id="KW-0408">Iron</keyword>
<proteinExistence type="predicted"/>